<gene>
    <name evidence="1" type="ORF">SAMN04488563_2075</name>
</gene>
<dbReference type="EMBL" id="LT629791">
    <property type="protein sequence ID" value="SDU48445.1"/>
    <property type="molecule type" value="Genomic_DNA"/>
</dbReference>
<evidence type="ECO:0000313" key="2">
    <source>
        <dbReference type="Proteomes" id="UP000182977"/>
    </source>
</evidence>
<proteinExistence type="predicted"/>
<accession>A0A1H2IWZ0</accession>
<organism evidence="1 2">
    <name type="scientific">Jiangella alkaliphila</name>
    <dbReference type="NCBI Taxonomy" id="419479"/>
    <lineage>
        <taxon>Bacteria</taxon>
        <taxon>Bacillati</taxon>
        <taxon>Actinomycetota</taxon>
        <taxon>Actinomycetes</taxon>
        <taxon>Jiangellales</taxon>
        <taxon>Jiangellaceae</taxon>
        <taxon>Jiangella</taxon>
    </lineage>
</organism>
<evidence type="ECO:0008006" key="3">
    <source>
        <dbReference type="Google" id="ProtNLM"/>
    </source>
</evidence>
<evidence type="ECO:0000313" key="1">
    <source>
        <dbReference type="EMBL" id="SDU48445.1"/>
    </source>
</evidence>
<reference evidence="2" key="1">
    <citation type="submission" date="2016-10" db="EMBL/GenBank/DDBJ databases">
        <authorList>
            <person name="Varghese N."/>
            <person name="Submissions S."/>
        </authorList>
    </citation>
    <scope>NUCLEOTIDE SEQUENCE [LARGE SCALE GENOMIC DNA]</scope>
    <source>
        <strain evidence="2">DSM 45079</strain>
    </source>
</reference>
<dbReference type="AlphaFoldDB" id="A0A1H2IWZ0"/>
<name>A0A1H2IWZ0_9ACTN</name>
<dbReference type="Proteomes" id="UP000182977">
    <property type="component" value="Chromosome I"/>
</dbReference>
<dbReference type="STRING" id="419479.SAMN04488563_2075"/>
<sequence>MSTPDALPHPLGTLFADILAARAERRRQAAQKVFDPGAQGAALRESLRALEAYAEALERRRWPVPRQIQQDIRLHRALCQVLRH</sequence>
<keyword evidence="2" id="KW-1185">Reference proteome</keyword>
<dbReference type="RefSeq" id="WP_046771645.1">
    <property type="nucleotide sequence ID" value="NZ_LBMC01000045.1"/>
</dbReference>
<protein>
    <recommendedName>
        <fullName evidence="3">FCD domain-containing protein</fullName>
    </recommendedName>
</protein>